<keyword evidence="6" id="KW-0326">Glycosidase</keyword>
<dbReference type="SUPFAM" id="SSF51445">
    <property type="entry name" value="(Trans)glycosidases"/>
    <property type="match status" value="1"/>
</dbReference>
<dbReference type="GO" id="GO:0005764">
    <property type="term" value="C:lysosome"/>
    <property type="evidence" value="ECO:0007669"/>
    <property type="project" value="TreeGrafter"/>
</dbReference>
<feature type="site" description="May be important for catalysis" evidence="7">
    <location>
        <position position="288"/>
    </location>
</feature>
<dbReference type="Gene3D" id="3.20.20.80">
    <property type="entry name" value="Glycosidases"/>
    <property type="match status" value="1"/>
</dbReference>
<dbReference type="EMBL" id="CP023777">
    <property type="protein sequence ID" value="ATL45829.1"/>
    <property type="molecule type" value="Genomic_DNA"/>
</dbReference>
<reference evidence="10 11" key="1">
    <citation type="submission" date="2017-10" db="EMBL/GenBank/DDBJ databases">
        <title>Paenichitinophaga pekingensis gen. nov., sp. nov., isolated from activated sludge.</title>
        <authorList>
            <person name="Jin D."/>
            <person name="Kong X."/>
            <person name="Deng Y."/>
            <person name="Bai Z."/>
        </authorList>
    </citation>
    <scope>NUCLEOTIDE SEQUENCE [LARGE SCALE GENOMIC DNA]</scope>
    <source>
        <strain evidence="10 11">13</strain>
    </source>
</reference>
<keyword evidence="4 8" id="KW-0732">Signal</keyword>
<comment type="similarity">
    <text evidence="2">Belongs to the glycosyl hydrolase 29 family.</text>
</comment>
<evidence type="ECO:0000313" key="10">
    <source>
        <dbReference type="EMBL" id="ATL45829.1"/>
    </source>
</evidence>
<dbReference type="InterPro" id="IPR016286">
    <property type="entry name" value="FUC_metazoa-typ"/>
</dbReference>
<dbReference type="GO" id="GO:0006004">
    <property type="term" value="P:fucose metabolic process"/>
    <property type="evidence" value="ECO:0007669"/>
    <property type="project" value="InterPro"/>
</dbReference>
<evidence type="ECO:0000256" key="6">
    <source>
        <dbReference type="ARBA" id="ARBA00023295"/>
    </source>
</evidence>
<keyword evidence="5" id="KW-0378">Hydrolase</keyword>
<dbReference type="OrthoDB" id="107551at2"/>
<dbReference type="Proteomes" id="UP000220133">
    <property type="component" value="Chromosome"/>
</dbReference>
<evidence type="ECO:0000256" key="8">
    <source>
        <dbReference type="SAM" id="SignalP"/>
    </source>
</evidence>
<dbReference type="RefSeq" id="WP_098192219.1">
    <property type="nucleotide sequence ID" value="NZ_CP023777.1"/>
</dbReference>
<feature type="chain" id="PRO_5012245596" description="alpha-L-fucosidase" evidence="8">
    <location>
        <begin position="23"/>
        <end position="462"/>
    </location>
</feature>
<dbReference type="PIRSF" id="PIRSF001092">
    <property type="entry name" value="Alpha-L-fucosidase"/>
    <property type="match status" value="1"/>
</dbReference>
<evidence type="ECO:0000256" key="1">
    <source>
        <dbReference type="ARBA" id="ARBA00004071"/>
    </source>
</evidence>
<evidence type="ECO:0000256" key="3">
    <source>
        <dbReference type="ARBA" id="ARBA00012662"/>
    </source>
</evidence>
<dbReference type="Pfam" id="PF01120">
    <property type="entry name" value="Alpha_L_fucos"/>
    <property type="match status" value="1"/>
</dbReference>
<dbReference type="KEGG" id="cbae:COR50_00890"/>
<dbReference type="PANTHER" id="PTHR10030">
    <property type="entry name" value="ALPHA-L-FUCOSIDASE"/>
    <property type="match status" value="1"/>
</dbReference>
<dbReference type="PANTHER" id="PTHR10030:SF37">
    <property type="entry name" value="ALPHA-L-FUCOSIDASE-RELATED"/>
    <property type="match status" value="1"/>
</dbReference>
<evidence type="ECO:0000256" key="5">
    <source>
        <dbReference type="ARBA" id="ARBA00022801"/>
    </source>
</evidence>
<evidence type="ECO:0000313" key="11">
    <source>
        <dbReference type="Proteomes" id="UP000220133"/>
    </source>
</evidence>
<accession>A0A291QP99</accession>
<proteinExistence type="inferred from homology"/>
<evidence type="ECO:0000256" key="2">
    <source>
        <dbReference type="ARBA" id="ARBA00007951"/>
    </source>
</evidence>
<dbReference type="InterPro" id="IPR017853">
    <property type="entry name" value="GH"/>
</dbReference>
<comment type="function">
    <text evidence="1">Alpha-L-fucosidase is responsible for hydrolyzing the alpha-1,6-linked fucose joined to the reducing-end N-acetylglucosamine of the carbohydrate moieties of glycoproteins.</text>
</comment>
<dbReference type="InterPro" id="IPR000933">
    <property type="entry name" value="Glyco_hydro_29"/>
</dbReference>
<organism evidence="10 11">
    <name type="scientific">Chitinophaga caeni</name>
    <dbReference type="NCBI Taxonomy" id="2029983"/>
    <lineage>
        <taxon>Bacteria</taxon>
        <taxon>Pseudomonadati</taxon>
        <taxon>Bacteroidota</taxon>
        <taxon>Chitinophagia</taxon>
        <taxon>Chitinophagales</taxon>
        <taxon>Chitinophagaceae</taxon>
        <taxon>Chitinophaga</taxon>
    </lineage>
</organism>
<dbReference type="InterPro" id="IPR057739">
    <property type="entry name" value="Glyco_hydro_29_N"/>
</dbReference>
<dbReference type="EC" id="3.2.1.51" evidence="3"/>
<evidence type="ECO:0000259" key="9">
    <source>
        <dbReference type="Pfam" id="PF01120"/>
    </source>
</evidence>
<dbReference type="GO" id="GO:0016139">
    <property type="term" value="P:glycoside catabolic process"/>
    <property type="evidence" value="ECO:0007669"/>
    <property type="project" value="TreeGrafter"/>
</dbReference>
<gene>
    <name evidence="10" type="ORF">COR50_00890</name>
</gene>
<dbReference type="PRINTS" id="PR00741">
    <property type="entry name" value="GLHYDRLASE29"/>
</dbReference>
<feature type="domain" description="Glycoside hydrolase family 29 N-terminal" evidence="9">
    <location>
        <begin position="24"/>
        <end position="355"/>
    </location>
</feature>
<evidence type="ECO:0000256" key="4">
    <source>
        <dbReference type="ARBA" id="ARBA00022729"/>
    </source>
</evidence>
<protein>
    <recommendedName>
        <fullName evidence="3">alpha-L-fucosidase</fullName>
        <ecNumber evidence="3">3.2.1.51</ecNumber>
    </recommendedName>
</protein>
<sequence length="462" mass="53921">MKTKLWLLLVCVCLSSFTRLNAQKKLFNESAAQKKERLAWWTYDRFGMFIHWGLYALPARHEWVKNRERLTSDQYQKYFEIFNPDLYNPTEWARMAKAAGMKYAVLTTKHHEGFCLFDSKYTDYTAMNTPIHKDLVKEFVDAFKAEGLKVGFYYSLIDWHHPDFTVDRNHPQRTNSDEEYEKMNKGKDMAKYREYLKNQVRELLTNYGKIDILWLDFSYPGKHGKGKDDWGSIELVKMVRKLQPGIIINDRLDLKEYDDAWDFITPEQYKVPAWPTDANGNKLYWETCQTFSGSWGYYRDENTWKDTKQLLGLLIESVSKGGNLLLNVGPTARGMFDERAQSALAAMGDWMKFNSPSIYGCTQAPDKFNKVDNALLTYNPKTNRLYVHLLDYPLNLLNLPGYKGKVKYAQFLHDNSEIKMTEGSGHWDKNSSYQEGDVKLLLPVQKPNQVIPVIELILEDGK</sequence>
<feature type="signal peptide" evidence="8">
    <location>
        <begin position="1"/>
        <end position="22"/>
    </location>
</feature>
<keyword evidence="11" id="KW-1185">Reference proteome</keyword>
<name>A0A291QP99_9BACT</name>
<evidence type="ECO:0000256" key="7">
    <source>
        <dbReference type="PIRSR" id="PIRSR001092-1"/>
    </source>
</evidence>
<dbReference type="SMART" id="SM00812">
    <property type="entry name" value="Alpha_L_fucos"/>
    <property type="match status" value="1"/>
</dbReference>
<dbReference type="AlphaFoldDB" id="A0A291QP99"/>
<dbReference type="GO" id="GO:0004560">
    <property type="term" value="F:alpha-L-fucosidase activity"/>
    <property type="evidence" value="ECO:0007669"/>
    <property type="project" value="InterPro"/>
</dbReference>